<reference evidence="1" key="1">
    <citation type="submission" date="2018-05" db="EMBL/GenBank/DDBJ databases">
        <title>Draft genome of Mucuna pruriens seed.</title>
        <authorList>
            <person name="Nnadi N.E."/>
            <person name="Vos R."/>
            <person name="Hasami M.H."/>
            <person name="Devisetty U.K."/>
            <person name="Aguiy J.C."/>
        </authorList>
    </citation>
    <scope>NUCLEOTIDE SEQUENCE [LARGE SCALE GENOMIC DNA]</scope>
    <source>
        <strain evidence="1">JCA_2017</strain>
    </source>
</reference>
<keyword evidence="2" id="KW-1185">Reference proteome</keyword>
<dbReference type="EMBL" id="QJKJ01001054">
    <property type="protein sequence ID" value="RDY09426.1"/>
    <property type="molecule type" value="Genomic_DNA"/>
</dbReference>
<organism evidence="1 2">
    <name type="scientific">Mucuna pruriens</name>
    <name type="common">Velvet bean</name>
    <name type="synonym">Dolichos pruriens</name>
    <dbReference type="NCBI Taxonomy" id="157652"/>
    <lineage>
        <taxon>Eukaryota</taxon>
        <taxon>Viridiplantae</taxon>
        <taxon>Streptophyta</taxon>
        <taxon>Embryophyta</taxon>
        <taxon>Tracheophyta</taxon>
        <taxon>Spermatophyta</taxon>
        <taxon>Magnoliopsida</taxon>
        <taxon>eudicotyledons</taxon>
        <taxon>Gunneridae</taxon>
        <taxon>Pentapetalae</taxon>
        <taxon>rosids</taxon>
        <taxon>fabids</taxon>
        <taxon>Fabales</taxon>
        <taxon>Fabaceae</taxon>
        <taxon>Papilionoideae</taxon>
        <taxon>50 kb inversion clade</taxon>
        <taxon>NPAAA clade</taxon>
        <taxon>indigoferoid/millettioid clade</taxon>
        <taxon>Phaseoleae</taxon>
        <taxon>Mucuna</taxon>
    </lineage>
</organism>
<dbReference type="AlphaFoldDB" id="A0A371I313"/>
<comment type="caution">
    <text evidence="1">The sequence shown here is derived from an EMBL/GenBank/DDBJ whole genome shotgun (WGS) entry which is preliminary data.</text>
</comment>
<dbReference type="Proteomes" id="UP000257109">
    <property type="component" value="Unassembled WGS sequence"/>
</dbReference>
<gene>
    <name evidence="1" type="ORF">CR513_06202</name>
</gene>
<feature type="non-terminal residue" evidence="1">
    <location>
        <position position="1"/>
    </location>
</feature>
<evidence type="ECO:0000313" key="2">
    <source>
        <dbReference type="Proteomes" id="UP000257109"/>
    </source>
</evidence>
<accession>A0A371I313</accession>
<name>A0A371I313_MUCPR</name>
<protein>
    <submittedName>
        <fullName evidence="1">Uncharacterized protein</fullName>
    </submittedName>
</protein>
<evidence type="ECO:0000313" key="1">
    <source>
        <dbReference type="EMBL" id="RDY09426.1"/>
    </source>
</evidence>
<sequence>MSDFILLHVYVDKKINLDQLLVDKFNIEYESLYPLCKRCGIYGRAHSTKLNDSRRCTPMSKRKKNHYTLWASSQAKEPTHT</sequence>
<proteinExistence type="predicted"/>